<dbReference type="RefSeq" id="WP_095043865.1">
    <property type="nucleotide sequence ID" value="NZ_LN890655.1"/>
</dbReference>
<evidence type="ECO:0000313" key="2">
    <source>
        <dbReference type="Proteomes" id="UP000215027"/>
    </source>
</evidence>
<protein>
    <submittedName>
        <fullName evidence="1">Uncharacterized protein</fullName>
    </submittedName>
</protein>
<evidence type="ECO:0000313" key="1">
    <source>
        <dbReference type="EMBL" id="CUS04545.2"/>
    </source>
</evidence>
<gene>
    <name evidence="1" type="ORF">CFX0092_A2667</name>
</gene>
<organism evidence="1 2">
    <name type="scientific">Candidatus Promineifilum breve</name>
    <dbReference type="NCBI Taxonomy" id="1806508"/>
    <lineage>
        <taxon>Bacteria</taxon>
        <taxon>Bacillati</taxon>
        <taxon>Chloroflexota</taxon>
        <taxon>Ardenticatenia</taxon>
        <taxon>Candidatus Promineifilales</taxon>
        <taxon>Candidatus Promineifilaceae</taxon>
        <taxon>Candidatus Promineifilum</taxon>
    </lineage>
</organism>
<proteinExistence type="predicted"/>
<dbReference type="KEGG" id="pbf:CFX0092_A2667"/>
<dbReference type="AlphaFoldDB" id="A0A160T6D1"/>
<name>A0A160T6D1_9CHLR</name>
<dbReference type="Proteomes" id="UP000215027">
    <property type="component" value="Chromosome I"/>
</dbReference>
<keyword evidence="2" id="KW-1185">Reference proteome</keyword>
<dbReference type="EMBL" id="LN890655">
    <property type="protein sequence ID" value="CUS04545.2"/>
    <property type="molecule type" value="Genomic_DNA"/>
</dbReference>
<dbReference type="OrthoDB" id="488893at2"/>
<sequence>MTVFEPLPLPKLKKLPRSMPEEGAITIILQEGVPIFRASRSVQERIQTLLDKASAHNLTVVENEELDRYQEVDDYLSHLNRLIRNSLLARATKVNF</sequence>
<reference evidence="1" key="1">
    <citation type="submission" date="2016-01" db="EMBL/GenBank/DDBJ databases">
        <authorList>
            <person name="Mcilroy J.S."/>
            <person name="Karst M S."/>
            <person name="Albertsen M."/>
        </authorList>
    </citation>
    <scope>NUCLEOTIDE SEQUENCE</scope>
    <source>
        <strain evidence="1">Cfx-K</strain>
    </source>
</reference>
<accession>A0A160T6D1</accession>